<feature type="region of interest" description="Disordered" evidence="1">
    <location>
        <begin position="239"/>
        <end position="260"/>
    </location>
</feature>
<dbReference type="RefSeq" id="WP_210968537.1">
    <property type="nucleotide sequence ID" value="NZ_JAGPXE010000001.1"/>
</dbReference>
<feature type="compositionally biased region" description="Polar residues" evidence="1">
    <location>
        <begin position="313"/>
        <end position="329"/>
    </location>
</feature>
<dbReference type="SUPFAM" id="SSF53300">
    <property type="entry name" value="vWA-like"/>
    <property type="match status" value="1"/>
</dbReference>
<proteinExistence type="predicted"/>
<evidence type="ECO:0000313" key="3">
    <source>
        <dbReference type="Proteomes" id="UP000674084"/>
    </source>
</evidence>
<sequence>MTVHVTHDDAATPTPTDTAETAWQELSAALTDEAPDIAGRDDLVVTITPGAGGGAPGRFLPHQATIELDGTHLGKVDPATVAPAIDADRVRYPVTWGVFAHECAHAAHSRWEPPGGTPPSVIDAAMSLEESRIEAVHVRRRPDDRTWLRAASTKLILEEVRATSEDRASAAHTAALLLARADAGILVWEELGSLTSKVRELLGTDTLRQLREIWQEAHRTADDDTDAMIELGRRWCAALGTDPDATPPKPGTTEPDGTPTPLAKAVTAALTEVDTNTTAALPGDHTAEKAQAKRDEEKARHTALRTAARIFSTDTPGSSRSAVSGTRAPTTEERQAARRLARSLSTAGIRDRTTVKTNSATPPGRLRMRGALAADAQRAAGAMPTAEPFTRISRQMTPAPPLRLGIACDVSGSMRRFAKPVASAAWILAHAARHTQVDAVTATVIFGRHVHPITYPDTAPANVSEFNCRDDWEDLSGAVEALDGALELAAPGAARLLVIVSDGDYRNHLREQGQRRIDRLRAHGCGVLWLVPDRRSSKPLDGVTVLALDDPAATAQAIGRSATQTLRAAR</sequence>
<name>A0ABS5D9V8_9PSEU</name>
<dbReference type="Proteomes" id="UP000674084">
    <property type="component" value="Unassembled WGS sequence"/>
</dbReference>
<comment type="caution">
    <text evidence="2">The sequence shown here is derived from an EMBL/GenBank/DDBJ whole genome shotgun (WGS) entry which is preliminary data.</text>
</comment>
<feature type="compositionally biased region" description="Low complexity" evidence="1">
    <location>
        <begin position="251"/>
        <end position="260"/>
    </location>
</feature>
<dbReference type="EMBL" id="JAGPXE010000001">
    <property type="protein sequence ID" value="MBQ0923071.1"/>
    <property type="molecule type" value="Genomic_DNA"/>
</dbReference>
<gene>
    <name evidence="2" type="ORF">KBO27_03895</name>
</gene>
<dbReference type="InterPro" id="IPR036465">
    <property type="entry name" value="vWFA_dom_sf"/>
</dbReference>
<accession>A0ABS5D9V8</accession>
<organism evidence="2 3">
    <name type="scientific">Saccharopolyspora endophytica</name>
    <dbReference type="NCBI Taxonomy" id="543886"/>
    <lineage>
        <taxon>Bacteria</taxon>
        <taxon>Bacillati</taxon>
        <taxon>Actinomycetota</taxon>
        <taxon>Actinomycetes</taxon>
        <taxon>Pseudonocardiales</taxon>
        <taxon>Pseudonocardiaceae</taxon>
        <taxon>Saccharopolyspora</taxon>
    </lineage>
</organism>
<keyword evidence="3" id="KW-1185">Reference proteome</keyword>
<evidence type="ECO:0000313" key="2">
    <source>
        <dbReference type="EMBL" id="MBQ0923071.1"/>
    </source>
</evidence>
<protein>
    <submittedName>
        <fullName evidence="2">VWA domain-containing protein</fullName>
    </submittedName>
</protein>
<reference evidence="2 3" key="1">
    <citation type="submission" date="2021-04" db="EMBL/GenBank/DDBJ databases">
        <title>Whole-genome sequencing of Saccharopolyspora endophytica KCTC 19397.</title>
        <authorList>
            <person name="Ay H."/>
            <person name="Saygin H."/>
            <person name="Sahin N."/>
        </authorList>
    </citation>
    <scope>NUCLEOTIDE SEQUENCE [LARGE SCALE GENOMIC DNA]</scope>
    <source>
        <strain evidence="2 3">KCTC 19397</strain>
    </source>
</reference>
<evidence type="ECO:0000256" key="1">
    <source>
        <dbReference type="SAM" id="MobiDB-lite"/>
    </source>
</evidence>
<feature type="region of interest" description="Disordered" evidence="1">
    <location>
        <begin position="313"/>
        <end position="334"/>
    </location>
</feature>